<protein>
    <submittedName>
        <fullName evidence="1">Uncharacterized protein</fullName>
    </submittedName>
</protein>
<evidence type="ECO:0000313" key="1">
    <source>
        <dbReference type="EMBL" id="MBL0686090.1"/>
    </source>
</evidence>
<organism evidence="1 2">
    <name type="scientific">Aquimarina mytili</name>
    <dbReference type="NCBI Taxonomy" id="874423"/>
    <lineage>
        <taxon>Bacteria</taxon>
        <taxon>Pseudomonadati</taxon>
        <taxon>Bacteroidota</taxon>
        <taxon>Flavobacteriia</taxon>
        <taxon>Flavobacteriales</taxon>
        <taxon>Flavobacteriaceae</taxon>
        <taxon>Aquimarina</taxon>
    </lineage>
</organism>
<dbReference type="EMBL" id="JAERQJ010000017">
    <property type="protein sequence ID" value="MBL0686090.1"/>
    <property type="molecule type" value="Genomic_DNA"/>
</dbReference>
<dbReference type="AlphaFoldDB" id="A0A937A745"/>
<gene>
    <name evidence="1" type="ORF">JJQ60_21360</name>
</gene>
<comment type="caution">
    <text evidence="1">The sequence shown here is derived from an EMBL/GenBank/DDBJ whole genome shotgun (WGS) entry which is preliminary data.</text>
</comment>
<proteinExistence type="predicted"/>
<reference evidence="1" key="1">
    <citation type="submission" date="2021-01" db="EMBL/GenBank/DDBJ databases">
        <authorList>
            <person name="Zhong Y.L."/>
        </authorList>
    </citation>
    <scope>NUCLEOTIDE SEQUENCE</scope>
    <source>
        <strain evidence="1">KCTC 23302</strain>
    </source>
</reference>
<dbReference type="Proteomes" id="UP000651057">
    <property type="component" value="Unassembled WGS sequence"/>
</dbReference>
<accession>A0A937A745</accession>
<keyword evidence="2" id="KW-1185">Reference proteome</keyword>
<name>A0A937A745_9FLAO</name>
<dbReference type="RefSeq" id="WP_201924645.1">
    <property type="nucleotide sequence ID" value="NZ_BAABAX010000013.1"/>
</dbReference>
<sequence>MVKVYQKQTKEIEEDIETPYFGEIIKEDTKSFTLHSWSAPFSKKEYYYKVEL</sequence>
<evidence type="ECO:0000313" key="2">
    <source>
        <dbReference type="Proteomes" id="UP000651057"/>
    </source>
</evidence>